<sequence>MSDLEAGVLSAARGRQCPAPRDGLTLTTSVTVTVRVETVYTRLLQVQATSNHWRVEVSDVSPRQAFEAFYIVQDVKFSSSTMPRDKLGRFRSAQLFVVGVTKLSSLTAKTRNDFTLLRRGPFRCRLFLPLNCLFRALGDQLEGHCRNHFRHRADVVTYMRLNRADFEPFVEDDVSFDDHVRNLQKLGIHAGNDAIVAFAKVNGVDVIIHQLNGKPLMISGPSSASEDTRQLHLAYHNGDHYSSVRRLGDNTESPAHIRLQETITGGQNGLKTSQDYQGVVSAKRGLDDIETEVALATRCEDQEQIRQSVLECEYDLDAAIAFLLQKMEISGEAVQDDSTSLASQQTSTDSGVFNSLPVSASVSTTNSSNSSPTSSNSRHGGIMLRNSSTGSSADGEGGNGGSVNGGKGLKVHFREDSFGGNSSGYGSMSSNKGGGARPKVMPVPQQQVKLSAKKMKEMKKLEKKRKQEEKRREKVQGINNGYMYNQQQYYIPHGVDVRDVTVVPLHEGRMARI</sequence>
<evidence type="ECO:0000259" key="3">
    <source>
        <dbReference type="PROSITE" id="PS50802"/>
    </source>
</evidence>
<comment type="caution">
    <text evidence="4">The sequence shown here is derived from an EMBL/GenBank/DDBJ whole genome shotgun (WGS) entry which is preliminary data.</text>
</comment>
<feature type="compositionally biased region" description="Low complexity" evidence="2">
    <location>
        <begin position="418"/>
        <end position="431"/>
    </location>
</feature>
<feature type="compositionally biased region" description="Low complexity" evidence="2">
    <location>
        <begin position="357"/>
        <end position="377"/>
    </location>
</feature>
<accession>A0AAE0Y9X2</accession>
<dbReference type="PROSITE" id="PS50802">
    <property type="entry name" value="OTU"/>
    <property type="match status" value="1"/>
</dbReference>
<dbReference type="Pfam" id="PF02338">
    <property type="entry name" value="OTU"/>
    <property type="match status" value="1"/>
</dbReference>
<feature type="compositionally biased region" description="Polar residues" evidence="2">
    <location>
        <begin position="340"/>
        <end position="353"/>
    </location>
</feature>
<organism evidence="4 5">
    <name type="scientific">Elysia crispata</name>
    <name type="common">lettuce slug</name>
    <dbReference type="NCBI Taxonomy" id="231223"/>
    <lineage>
        <taxon>Eukaryota</taxon>
        <taxon>Metazoa</taxon>
        <taxon>Spiralia</taxon>
        <taxon>Lophotrochozoa</taxon>
        <taxon>Mollusca</taxon>
        <taxon>Gastropoda</taxon>
        <taxon>Heterobranchia</taxon>
        <taxon>Euthyneura</taxon>
        <taxon>Panpulmonata</taxon>
        <taxon>Sacoglossa</taxon>
        <taxon>Placobranchoidea</taxon>
        <taxon>Plakobranchidae</taxon>
        <taxon>Elysia</taxon>
    </lineage>
</organism>
<dbReference type="GO" id="GO:0004843">
    <property type="term" value="F:cysteine-type deubiquitinase activity"/>
    <property type="evidence" value="ECO:0007669"/>
    <property type="project" value="TreeGrafter"/>
</dbReference>
<keyword evidence="1" id="KW-0175">Coiled coil</keyword>
<dbReference type="SUPFAM" id="SSF54001">
    <property type="entry name" value="Cysteine proteinases"/>
    <property type="match status" value="1"/>
</dbReference>
<proteinExistence type="predicted"/>
<gene>
    <name evidence="4" type="ORF">RRG08_016481</name>
</gene>
<dbReference type="Gene3D" id="3.90.70.80">
    <property type="match status" value="1"/>
</dbReference>
<dbReference type="PANTHER" id="PTHR12419:SF7">
    <property type="entry name" value="OTU DOMAIN-CONTAINING PROTEIN 3"/>
    <property type="match status" value="1"/>
</dbReference>
<dbReference type="PANTHER" id="PTHR12419">
    <property type="entry name" value="OTU DOMAIN CONTAINING PROTEIN"/>
    <property type="match status" value="1"/>
</dbReference>
<reference evidence="4" key="1">
    <citation type="journal article" date="2023" name="G3 (Bethesda)">
        <title>A reference genome for the long-term kleptoplast-retaining sea slug Elysia crispata morphotype clarki.</title>
        <authorList>
            <person name="Eastman K.E."/>
            <person name="Pendleton A.L."/>
            <person name="Shaikh M.A."/>
            <person name="Suttiyut T."/>
            <person name="Ogas R."/>
            <person name="Tomko P."/>
            <person name="Gavelis G."/>
            <person name="Widhalm J.R."/>
            <person name="Wisecaver J.H."/>
        </authorList>
    </citation>
    <scope>NUCLEOTIDE SEQUENCE</scope>
    <source>
        <strain evidence="4">ECLA1</strain>
    </source>
</reference>
<dbReference type="Proteomes" id="UP001283361">
    <property type="component" value="Unassembled WGS sequence"/>
</dbReference>
<feature type="compositionally biased region" description="Gly residues" evidence="2">
    <location>
        <begin position="395"/>
        <end position="408"/>
    </location>
</feature>
<feature type="domain" description="OTU" evidence="3">
    <location>
        <begin position="126"/>
        <end position="247"/>
    </location>
</feature>
<feature type="region of interest" description="Disordered" evidence="2">
    <location>
        <begin position="340"/>
        <end position="441"/>
    </location>
</feature>
<evidence type="ECO:0000313" key="5">
    <source>
        <dbReference type="Proteomes" id="UP001283361"/>
    </source>
</evidence>
<dbReference type="InterPro" id="IPR050704">
    <property type="entry name" value="Peptidase_C85-like"/>
</dbReference>
<keyword evidence="5" id="KW-1185">Reference proteome</keyword>
<name>A0AAE0Y9X2_9GAST</name>
<feature type="coiled-coil region" evidence="1">
    <location>
        <begin position="451"/>
        <end position="478"/>
    </location>
</feature>
<dbReference type="InterPro" id="IPR038765">
    <property type="entry name" value="Papain-like_cys_pep_sf"/>
</dbReference>
<dbReference type="GO" id="GO:0016579">
    <property type="term" value="P:protein deubiquitination"/>
    <property type="evidence" value="ECO:0007669"/>
    <property type="project" value="TreeGrafter"/>
</dbReference>
<dbReference type="InterPro" id="IPR003323">
    <property type="entry name" value="OTU_dom"/>
</dbReference>
<protein>
    <recommendedName>
        <fullName evidence="3">OTU domain-containing protein</fullName>
    </recommendedName>
</protein>
<evidence type="ECO:0000256" key="2">
    <source>
        <dbReference type="SAM" id="MobiDB-lite"/>
    </source>
</evidence>
<dbReference type="AlphaFoldDB" id="A0AAE0Y9X2"/>
<dbReference type="EMBL" id="JAWDGP010006665">
    <property type="protein sequence ID" value="KAK3737177.1"/>
    <property type="molecule type" value="Genomic_DNA"/>
</dbReference>
<evidence type="ECO:0000256" key="1">
    <source>
        <dbReference type="SAM" id="Coils"/>
    </source>
</evidence>
<evidence type="ECO:0000313" key="4">
    <source>
        <dbReference type="EMBL" id="KAK3737177.1"/>
    </source>
</evidence>